<dbReference type="EMBL" id="KZ613787">
    <property type="protein sequence ID" value="PMD61000.1"/>
    <property type="molecule type" value="Genomic_DNA"/>
</dbReference>
<dbReference type="OrthoDB" id="16820at2759"/>
<sequence>LSTAISLGRRGHSILVLESTKELQSLGAGVALAPAAKQWYECDSAEKVLSADDSACRAAEGFESRRWDTGEAIARTAFPPEKRMFPILHGDLKLALTSRAEKRDNVEIRFDSRVIDVDTDGPEVVLATGERIGGDLIIIADGVGSKLKWKVCPSKIERAQPTGDAAYRLVIPRELLEKDEELLALVQNPWIKRWDGPRGHSVAYPVHNHELLNVVLIHPDEHAEESWTFRTEKRHVVAEFQGWNSALRKLIDLAPDEVPNFRILAHSPSPGWVRGAVILLGDACHAMPPYLGQGVAQAVEDVTAITTVLSLIQSKQQLSAALEAYETSRKGRVFEIQAATTQARQYAYRGDGEVKAVRDKEQEAKRSDDVVKMIRSTWIWDAAEAARIALFQILKSA</sequence>
<dbReference type="GO" id="GO:0004497">
    <property type="term" value="F:monooxygenase activity"/>
    <property type="evidence" value="ECO:0007669"/>
    <property type="project" value="UniProtKB-KW"/>
</dbReference>
<dbReference type="InterPro" id="IPR002938">
    <property type="entry name" value="FAD-bd"/>
</dbReference>
<evidence type="ECO:0000256" key="5">
    <source>
        <dbReference type="ARBA" id="ARBA00023033"/>
    </source>
</evidence>
<keyword evidence="2" id="KW-0285">Flavoprotein</keyword>
<comment type="similarity">
    <text evidence="1">Belongs to the paxM FAD-dependent monooxygenase family.</text>
</comment>
<evidence type="ECO:0000313" key="7">
    <source>
        <dbReference type="EMBL" id="PMD61000.1"/>
    </source>
</evidence>
<dbReference type="PRINTS" id="PR00420">
    <property type="entry name" value="RNGMNOXGNASE"/>
</dbReference>
<dbReference type="InterPro" id="IPR036188">
    <property type="entry name" value="FAD/NAD-bd_sf"/>
</dbReference>
<keyword evidence="8" id="KW-1185">Reference proteome</keyword>
<evidence type="ECO:0000256" key="2">
    <source>
        <dbReference type="ARBA" id="ARBA00022630"/>
    </source>
</evidence>
<gene>
    <name evidence="7" type="ORF">K444DRAFT_527338</name>
</gene>
<dbReference type="PANTHER" id="PTHR13789">
    <property type="entry name" value="MONOOXYGENASE"/>
    <property type="match status" value="1"/>
</dbReference>
<accession>A0A2J6TDA9</accession>
<dbReference type="STRING" id="1095630.A0A2J6TDA9"/>
<feature type="non-terminal residue" evidence="7">
    <location>
        <position position="1"/>
    </location>
</feature>
<evidence type="ECO:0000259" key="6">
    <source>
        <dbReference type="Pfam" id="PF01494"/>
    </source>
</evidence>
<dbReference type="InParanoid" id="A0A2J6TDA9"/>
<dbReference type="SUPFAM" id="SSF51905">
    <property type="entry name" value="FAD/NAD(P)-binding domain"/>
    <property type="match status" value="1"/>
</dbReference>
<feature type="domain" description="FAD-binding" evidence="6">
    <location>
        <begin position="91"/>
        <end position="333"/>
    </location>
</feature>
<reference evidence="7 8" key="1">
    <citation type="submission" date="2016-04" db="EMBL/GenBank/DDBJ databases">
        <title>A degradative enzymes factory behind the ericoid mycorrhizal symbiosis.</title>
        <authorList>
            <consortium name="DOE Joint Genome Institute"/>
            <person name="Martino E."/>
            <person name="Morin E."/>
            <person name="Grelet G."/>
            <person name="Kuo A."/>
            <person name="Kohler A."/>
            <person name="Daghino S."/>
            <person name="Barry K."/>
            <person name="Choi C."/>
            <person name="Cichocki N."/>
            <person name="Clum A."/>
            <person name="Copeland A."/>
            <person name="Hainaut M."/>
            <person name="Haridas S."/>
            <person name="Labutti K."/>
            <person name="Lindquist E."/>
            <person name="Lipzen A."/>
            <person name="Khouja H.-R."/>
            <person name="Murat C."/>
            <person name="Ohm R."/>
            <person name="Olson A."/>
            <person name="Spatafora J."/>
            <person name="Veneault-Fourrey C."/>
            <person name="Henrissat B."/>
            <person name="Grigoriev I."/>
            <person name="Martin F."/>
            <person name="Perotto S."/>
        </authorList>
    </citation>
    <scope>NUCLEOTIDE SEQUENCE [LARGE SCALE GENOMIC DNA]</scope>
    <source>
        <strain evidence="7 8">E</strain>
    </source>
</reference>
<keyword evidence="3" id="KW-0274">FAD</keyword>
<evidence type="ECO:0000256" key="4">
    <source>
        <dbReference type="ARBA" id="ARBA00023002"/>
    </source>
</evidence>
<proteinExistence type="inferred from homology"/>
<evidence type="ECO:0000256" key="3">
    <source>
        <dbReference type="ARBA" id="ARBA00022827"/>
    </source>
</evidence>
<dbReference type="GeneID" id="36582711"/>
<name>A0A2J6TDA9_9HELO</name>
<organism evidence="7 8">
    <name type="scientific">Hyaloscypha bicolor E</name>
    <dbReference type="NCBI Taxonomy" id="1095630"/>
    <lineage>
        <taxon>Eukaryota</taxon>
        <taxon>Fungi</taxon>
        <taxon>Dikarya</taxon>
        <taxon>Ascomycota</taxon>
        <taxon>Pezizomycotina</taxon>
        <taxon>Leotiomycetes</taxon>
        <taxon>Helotiales</taxon>
        <taxon>Hyaloscyphaceae</taxon>
        <taxon>Hyaloscypha</taxon>
        <taxon>Hyaloscypha bicolor</taxon>
    </lineage>
</organism>
<dbReference type="Pfam" id="PF01494">
    <property type="entry name" value="FAD_binding_3"/>
    <property type="match status" value="1"/>
</dbReference>
<dbReference type="RefSeq" id="XP_024737904.1">
    <property type="nucleotide sequence ID" value="XM_024874631.1"/>
</dbReference>
<dbReference type="AlphaFoldDB" id="A0A2J6TDA9"/>
<dbReference type="GO" id="GO:0071949">
    <property type="term" value="F:FAD binding"/>
    <property type="evidence" value="ECO:0007669"/>
    <property type="project" value="InterPro"/>
</dbReference>
<dbReference type="Gene3D" id="3.50.50.60">
    <property type="entry name" value="FAD/NAD(P)-binding domain"/>
    <property type="match status" value="1"/>
</dbReference>
<evidence type="ECO:0000313" key="8">
    <source>
        <dbReference type="Proteomes" id="UP000235371"/>
    </source>
</evidence>
<protein>
    <submittedName>
        <fullName evidence="7">Monooxygenase</fullName>
    </submittedName>
</protein>
<dbReference type="Proteomes" id="UP000235371">
    <property type="component" value="Unassembled WGS sequence"/>
</dbReference>
<dbReference type="InterPro" id="IPR050493">
    <property type="entry name" value="FAD-dep_Monooxygenase_BioMet"/>
</dbReference>
<evidence type="ECO:0000256" key="1">
    <source>
        <dbReference type="ARBA" id="ARBA00007992"/>
    </source>
</evidence>
<dbReference type="PANTHER" id="PTHR13789:SF147">
    <property type="entry name" value="PUTATIVE (AFU_ORTHOLOGUE AFUA_2G01950)-RELATED"/>
    <property type="match status" value="1"/>
</dbReference>
<keyword evidence="4" id="KW-0560">Oxidoreductase</keyword>
<dbReference type="SUPFAM" id="SSF54373">
    <property type="entry name" value="FAD-linked reductases, C-terminal domain"/>
    <property type="match status" value="1"/>
</dbReference>
<keyword evidence="5 7" id="KW-0503">Monooxygenase</keyword>